<organism evidence="1 2">
    <name type="scientific">Pleurodeles waltl</name>
    <name type="common">Iberian ribbed newt</name>
    <dbReference type="NCBI Taxonomy" id="8319"/>
    <lineage>
        <taxon>Eukaryota</taxon>
        <taxon>Metazoa</taxon>
        <taxon>Chordata</taxon>
        <taxon>Craniata</taxon>
        <taxon>Vertebrata</taxon>
        <taxon>Euteleostomi</taxon>
        <taxon>Amphibia</taxon>
        <taxon>Batrachia</taxon>
        <taxon>Caudata</taxon>
        <taxon>Salamandroidea</taxon>
        <taxon>Salamandridae</taxon>
        <taxon>Pleurodelinae</taxon>
        <taxon>Pleurodeles</taxon>
    </lineage>
</organism>
<accession>A0AAV7TLS3</accession>
<comment type="caution">
    <text evidence="1">The sequence shown here is derived from an EMBL/GenBank/DDBJ whole genome shotgun (WGS) entry which is preliminary data.</text>
</comment>
<name>A0AAV7TLS3_PLEWA</name>
<feature type="non-terminal residue" evidence="1">
    <location>
        <position position="66"/>
    </location>
</feature>
<evidence type="ECO:0000313" key="2">
    <source>
        <dbReference type="Proteomes" id="UP001066276"/>
    </source>
</evidence>
<reference evidence="1" key="1">
    <citation type="journal article" date="2022" name="bioRxiv">
        <title>Sequencing and chromosome-scale assembly of the giantPleurodeles waltlgenome.</title>
        <authorList>
            <person name="Brown T."/>
            <person name="Elewa A."/>
            <person name="Iarovenko S."/>
            <person name="Subramanian E."/>
            <person name="Araus A.J."/>
            <person name="Petzold A."/>
            <person name="Susuki M."/>
            <person name="Suzuki K.-i.T."/>
            <person name="Hayashi T."/>
            <person name="Toyoda A."/>
            <person name="Oliveira C."/>
            <person name="Osipova E."/>
            <person name="Leigh N.D."/>
            <person name="Simon A."/>
            <person name="Yun M.H."/>
        </authorList>
    </citation>
    <scope>NUCLEOTIDE SEQUENCE</scope>
    <source>
        <strain evidence="1">20211129_DDA</strain>
        <tissue evidence="1">Liver</tissue>
    </source>
</reference>
<dbReference type="Proteomes" id="UP001066276">
    <property type="component" value="Chromosome 3_2"/>
</dbReference>
<proteinExistence type="predicted"/>
<keyword evidence="2" id="KW-1185">Reference proteome</keyword>
<evidence type="ECO:0000313" key="1">
    <source>
        <dbReference type="EMBL" id="KAJ1177365.1"/>
    </source>
</evidence>
<dbReference type="EMBL" id="JANPWB010000006">
    <property type="protein sequence ID" value="KAJ1177365.1"/>
    <property type="molecule type" value="Genomic_DNA"/>
</dbReference>
<dbReference type="AlphaFoldDB" id="A0AAV7TLS3"/>
<gene>
    <name evidence="1" type="ORF">NDU88_002624</name>
</gene>
<feature type="non-terminal residue" evidence="1">
    <location>
        <position position="1"/>
    </location>
</feature>
<sequence>HLHPVQALFLSSESTKALTPEGRNSSLSSRLAQTSQSCTEGLGKIQGASLRCPLCAFLNESNTGIS</sequence>
<protein>
    <submittedName>
        <fullName evidence="1">Uncharacterized protein</fullName>
    </submittedName>
</protein>